<comment type="caution">
    <text evidence="3">The sequence shown here is derived from an EMBL/GenBank/DDBJ whole genome shotgun (WGS) entry which is preliminary data.</text>
</comment>
<feature type="chain" id="PRO_5022212840" evidence="2">
    <location>
        <begin position="21"/>
        <end position="398"/>
    </location>
</feature>
<sequence length="398" mass="43510">MRYLVIPLVASILFPLTTVAKTTVDVYHAEVVLSNEKNARSIAWGEGLEQVLVKASGNADIADNEVVKKAMRDGSDYLAKFKYGTLNGQKSLDMQYSPKQIRVLLSQANASVWPKERENVLVWLVQDDNVERQVGWEQSGLDSVAALQTAAQQSGLPITLPLGDMDDLTKISAPDLWGNFPEPLEEASVRYPADSVLVLKVAANGPSSEVNWQLYDMAPDSITSSPQSAITGVETGEVAQAIDKAIAKISAYYAKKNKPSSKQVADDALWAHFSGIQSAQSFFNLERSLLNLESVATVQVHSIQGMNVTFNIQLLSNKADFEKQVTGLKGIEKTQAPVDSAKVAEQAATEQLIQADESQKVNQTATQEMNEVDPDISEPEEETADEVLPVEQQLWFSL</sequence>
<dbReference type="Proteomes" id="UP000319828">
    <property type="component" value="Unassembled WGS sequence"/>
</dbReference>
<feature type="compositionally biased region" description="Polar residues" evidence="1">
    <location>
        <begin position="360"/>
        <end position="369"/>
    </location>
</feature>
<evidence type="ECO:0000313" key="3">
    <source>
        <dbReference type="EMBL" id="TVO37602.1"/>
    </source>
</evidence>
<feature type="compositionally biased region" description="Acidic residues" evidence="1">
    <location>
        <begin position="370"/>
        <end position="385"/>
    </location>
</feature>
<organism evidence="3 4">
    <name type="scientific">Vibrio algivorus</name>
    <dbReference type="NCBI Taxonomy" id="1667024"/>
    <lineage>
        <taxon>Bacteria</taxon>
        <taxon>Pseudomonadati</taxon>
        <taxon>Pseudomonadota</taxon>
        <taxon>Gammaproteobacteria</taxon>
        <taxon>Vibrionales</taxon>
        <taxon>Vibrionaceae</taxon>
        <taxon>Vibrio</taxon>
    </lineage>
</organism>
<dbReference type="EMBL" id="VMKJ01000009">
    <property type="protein sequence ID" value="TVO37602.1"/>
    <property type="molecule type" value="Genomic_DNA"/>
</dbReference>
<feature type="region of interest" description="Disordered" evidence="1">
    <location>
        <begin position="356"/>
        <end position="388"/>
    </location>
</feature>
<evidence type="ECO:0000256" key="1">
    <source>
        <dbReference type="SAM" id="MobiDB-lite"/>
    </source>
</evidence>
<dbReference type="AlphaFoldDB" id="A0A557PAC2"/>
<dbReference type="OrthoDB" id="6195299at2"/>
<reference evidence="3 4" key="1">
    <citation type="submission" date="2019-07" db="EMBL/GenBank/DDBJ databases">
        <title>The draft genome sequence of Vibrio algivorus M1486.</title>
        <authorList>
            <person name="Meng X."/>
        </authorList>
    </citation>
    <scope>NUCLEOTIDE SEQUENCE [LARGE SCALE GENOMIC DNA]</scope>
    <source>
        <strain evidence="3 4">M1486</strain>
    </source>
</reference>
<proteinExistence type="predicted"/>
<dbReference type="Pfam" id="PF09839">
    <property type="entry name" value="DUF2066"/>
    <property type="match status" value="1"/>
</dbReference>
<gene>
    <name evidence="3" type="ORF">FOF44_06525</name>
</gene>
<dbReference type="RefSeq" id="WP_144387820.1">
    <property type="nucleotide sequence ID" value="NZ_CANNCB010000003.1"/>
</dbReference>
<protein>
    <submittedName>
        <fullName evidence="3">DUF2066 domain-containing protein</fullName>
    </submittedName>
</protein>
<feature type="signal peptide" evidence="2">
    <location>
        <begin position="1"/>
        <end position="20"/>
    </location>
</feature>
<accession>A0A557PAC2</accession>
<evidence type="ECO:0000256" key="2">
    <source>
        <dbReference type="SAM" id="SignalP"/>
    </source>
</evidence>
<dbReference type="InterPro" id="IPR018642">
    <property type="entry name" value="DUF2066"/>
</dbReference>
<keyword evidence="2" id="KW-0732">Signal</keyword>
<evidence type="ECO:0000313" key="4">
    <source>
        <dbReference type="Proteomes" id="UP000319828"/>
    </source>
</evidence>
<name>A0A557PAC2_9VIBR</name>